<dbReference type="Gene3D" id="3.40.50.1820">
    <property type="entry name" value="alpha/beta hydrolase"/>
    <property type="match status" value="1"/>
</dbReference>
<keyword evidence="2" id="KW-0378">Hydrolase</keyword>
<dbReference type="InterPro" id="IPR029058">
    <property type="entry name" value="AB_hydrolase_fold"/>
</dbReference>
<accession>A0A7S0HHT4</accession>
<evidence type="ECO:0000256" key="1">
    <source>
        <dbReference type="ARBA" id="ARBA00009431"/>
    </source>
</evidence>
<evidence type="ECO:0000256" key="2">
    <source>
        <dbReference type="RuleBase" id="RU361156"/>
    </source>
</evidence>
<keyword evidence="2" id="KW-0121">Carboxypeptidase</keyword>
<dbReference type="InterPro" id="IPR033124">
    <property type="entry name" value="Ser_caboxypep_his_AS"/>
</dbReference>
<dbReference type="GO" id="GO:0004185">
    <property type="term" value="F:serine-type carboxypeptidase activity"/>
    <property type="evidence" value="ECO:0007669"/>
    <property type="project" value="UniProtKB-UniRule"/>
</dbReference>
<dbReference type="InterPro" id="IPR001563">
    <property type="entry name" value="Peptidase_S10"/>
</dbReference>
<dbReference type="PROSITE" id="PS00131">
    <property type="entry name" value="CARBOXYPEPT_SER_SER"/>
    <property type="match status" value="1"/>
</dbReference>
<dbReference type="GO" id="GO:0006508">
    <property type="term" value="P:proteolysis"/>
    <property type="evidence" value="ECO:0007669"/>
    <property type="project" value="UniProtKB-KW"/>
</dbReference>
<dbReference type="EC" id="3.4.16.-" evidence="2"/>
<organism evidence="4">
    <name type="scientific">Hanusia phi</name>
    <dbReference type="NCBI Taxonomy" id="3032"/>
    <lineage>
        <taxon>Eukaryota</taxon>
        <taxon>Cryptophyceae</taxon>
        <taxon>Pyrenomonadales</taxon>
        <taxon>Geminigeraceae</taxon>
        <taxon>Hanusia</taxon>
    </lineage>
</organism>
<proteinExistence type="inferred from homology"/>
<dbReference type="EMBL" id="HBEO01018375">
    <property type="protein sequence ID" value="CAD8487902.1"/>
    <property type="molecule type" value="Transcribed_RNA"/>
</dbReference>
<dbReference type="Pfam" id="PF00450">
    <property type="entry name" value="Peptidase_S10"/>
    <property type="match status" value="1"/>
</dbReference>
<gene>
    <name evidence="4" type="ORF">HPHI1048_LOCUS12538</name>
</gene>
<dbReference type="PRINTS" id="PR00724">
    <property type="entry name" value="CRBOXYPTASEC"/>
</dbReference>
<dbReference type="PROSITE" id="PS00560">
    <property type="entry name" value="CARBOXYPEPT_SER_HIS"/>
    <property type="match status" value="1"/>
</dbReference>
<name>A0A7S0HHT4_9CRYP</name>
<dbReference type="PANTHER" id="PTHR11802">
    <property type="entry name" value="SERINE PROTEASE FAMILY S10 SERINE CARBOXYPEPTIDASE"/>
    <property type="match status" value="1"/>
</dbReference>
<keyword evidence="2" id="KW-0645">Protease</keyword>
<evidence type="ECO:0000313" key="4">
    <source>
        <dbReference type="EMBL" id="CAD8487902.1"/>
    </source>
</evidence>
<feature type="region of interest" description="Disordered" evidence="3">
    <location>
        <begin position="489"/>
        <end position="508"/>
    </location>
</feature>
<reference evidence="4" key="1">
    <citation type="submission" date="2021-01" db="EMBL/GenBank/DDBJ databases">
        <authorList>
            <person name="Corre E."/>
            <person name="Pelletier E."/>
            <person name="Niang G."/>
            <person name="Scheremetjew M."/>
            <person name="Finn R."/>
            <person name="Kale V."/>
            <person name="Holt S."/>
            <person name="Cochrane G."/>
            <person name="Meng A."/>
            <person name="Brown T."/>
            <person name="Cohen L."/>
        </authorList>
    </citation>
    <scope>NUCLEOTIDE SEQUENCE</scope>
    <source>
        <strain evidence="4">CCMP325</strain>
    </source>
</reference>
<sequence length="508" mass="56556">MLAAMLAAMAGIAAGKGDDEVKRLPGWKGPLPSRWFSGYIDIDDTMRAHYVYVERETPPSSSSHNEPLPPPPLLLWSNGGPGASSMFGLMTEIGPFMLSAESLKSKFFRRTHIPSLIRNPFAWTRFADILIFDSPPPVGFSYCYPAGPAGRGDSCGAWNDTKTALVNYQALKGFFNLYPHLRVRRLFLAGESYAGVYIPTLAREILQGQQEFAINLRGFAVGDACAGTDVLCGDSFGPLWEVEWLQGHQQFSRKLYEEMQQTCGYEELKLGNLSSRCQLLIGRMEEEVGGYYEYALYDDCVYDDAFQLWSWHALPGYARRRGRRMYVGGALNDYPCGTGRALMLWVGSNKVRKALHVPSSSFFFNADNGDGFSYLLTEKSLLPLYSAIAAGRWGRVQMLVYNGDTDPSINTLAAQNWTSALKLPEIESWRPWTLDGCRRMGGYVTRYAGSLDFLTIRGAGHMVPTYKPAAAFAMMSLWLEDLPFPAFNSSCTQPPETGRRKTQSTTIA</sequence>
<evidence type="ECO:0000256" key="3">
    <source>
        <dbReference type="SAM" id="MobiDB-lite"/>
    </source>
</evidence>
<dbReference type="Gene3D" id="3.40.50.12670">
    <property type="match status" value="1"/>
</dbReference>
<comment type="similarity">
    <text evidence="1 2">Belongs to the peptidase S10 family.</text>
</comment>
<dbReference type="AlphaFoldDB" id="A0A7S0HHT4"/>
<dbReference type="PANTHER" id="PTHR11802:SF201">
    <property type="entry name" value="CARBOXYPEPTIDASE"/>
    <property type="match status" value="1"/>
</dbReference>
<dbReference type="InterPro" id="IPR018202">
    <property type="entry name" value="Ser_caboxypep_ser_AS"/>
</dbReference>
<dbReference type="SUPFAM" id="SSF53474">
    <property type="entry name" value="alpha/beta-Hydrolases"/>
    <property type="match status" value="1"/>
</dbReference>
<protein>
    <recommendedName>
        <fullName evidence="2">Carboxypeptidase</fullName>
        <ecNumber evidence="2">3.4.16.-</ecNumber>
    </recommendedName>
</protein>